<dbReference type="AlphaFoldDB" id="A0A844C6I7"/>
<evidence type="ECO:0000259" key="2">
    <source>
        <dbReference type="Pfam" id="PF11796"/>
    </source>
</evidence>
<dbReference type="Proteomes" id="UP000440066">
    <property type="component" value="Unassembled WGS sequence"/>
</dbReference>
<dbReference type="Pfam" id="PF11796">
    <property type="entry name" value="DUF3323"/>
    <property type="match status" value="1"/>
</dbReference>
<feature type="domain" description="Conserved hypothetical protein CHP02679 N terminus" evidence="2">
    <location>
        <begin position="42"/>
        <end position="255"/>
    </location>
</feature>
<comment type="caution">
    <text evidence="3">The sequence shown here is derived from an EMBL/GenBank/DDBJ whole genome shotgun (WGS) entry which is preliminary data.</text>
</comment>
<reference evidence="3 4" key="1">
    <citation type="submission" date="2019-11" db="EMBL/GenBank/DDBJ databases">
        <title>Characterisation of Fundicoccus ignavus gen. nov. sp. nov., a novel genus of the family Aerococcaceae from bulk tank milk.</title>
        <authorList>
            <person name="Siebert A."/>
            <person name="Huptas C."/>
            <person name="Wenning M."/>
            <person name="Scherer S."/>
            <person name="Doll E.V."/>
        </authorList>
    </citation>
    <scope>NUCLEOTIDE SEQUENCE [LARGE SCALE GENOMIC DNA]</scope>
    <source>
        <strain evidence="3 4">DSM 109652</strain>
    </source>
</reference>
<gene>
    <name evidence="3" type="ORF">GF867_01665</name>
</gene>
<name>A0A844C6I7_9LACT</name>
<proteinExistence type="predicted"/>
<protein>
    <submittedName>
        <fullName evidence="3">DUF2399 domain-containing protein</fullName>
    </submittedName>
</protein>
<feature type="domain" description="DUF2399" evidence="1">
    <location>
        <begin position="280"/>
        <end position="434"/>
    </location>
</feature>
<dbReference type="EMBL" id="WJQT01000001">
    <property type="protein sequence ID" value="MRJ46283.1"/>
    <property type="molecule type" value="Genomic_DNA"/>
</dbReference>
<evidence type="ECO:0000259" key="1">
    <source>
        <dbReference type="Pfam" id="PF09664"/>
    </source>
</evidence>
<dbReference type="Gene3D" id="3.40.1360.10">
    <property type="match status" value="1"/>
</dbReference>
<evidence type="ECO:0000313" key="3">
    <source>
        <dbReference type="EMBL" id="MRJ46283.1"/>
    </source>
</evidence>
<dbReference type="InterPro" id="IPR024466">
    <property type="entry name" value="CHP02679_N"/>
</dbReference>
<organism evidence="3 4">
    <name type="scientific">Fundicoccus ignavus</name>
    <dbReference type="NCBI Taxonomy" id="2664442"/>
    <lineage>
        <taxon>Bacteria</taxon>
        <taxon>Bacillati</taxon>
        <taxon>Bacillota</taxon>
        <taxon>Bacilli</taxon>
        <taxon>Lactobacillales</taxon>
        <taxon>Aerococcaceae</taxon>
        <taxon>Fundicoccus</taxon>
    </lineage>
</organism>
<dbReference type="Pfam" id="PF09664">
    <property type="entry name" value="DUF2399"/>
    <property type="match status" value="1"/>
</dbReference>
<sequence>MRSRPEHELLLQEAVGYFKSRQGLHRLLLQIKKKYQSLNAFGGTIKLVKLSELEKEHLGLFLNRSFKTQESLTIAVSKIEKQLQETRFAEVELKAILEAYFGEELLGNKIVEQSYHLEREHNITNWLLAQPETSIKKWLSEQFKVDSTWRRWIFQKYRENQQACFDQLTILAKSLNHLVENHFKPKKIAQFAAEMTGNPHYFDVGTEGEKLLTISLNRLVDSPIQTHYAEGRNELYFKFGLLRDTLSNYTFCYQVDAFLKEGQRHPGIAGYNSIGEPQIVTLESISQLEKVSCQQSRVFVSENPTIFHNLIKDLTNQSQISLMCTNGQLTIASLLMLDLVVQSGATIYYGGDFDPEGLRIAERLKKRYGKQLVFWRYAPEDYKAALSHEVLSANRLKNLNGLKNSDLELLANFIRVKERAGYQEVIYSRYLHDIETWAFQSERSD</sequence>
<dbReference type="InterPro" id="IPR024465">
    <property type="entry name" value="DUF2399"/>
</dbReference>
<accession>A0A844C6I7</accession>
<evidence type="ECO:0000313" key="4">
    <source>
        <dbReference type="Proteomes" id="UP000440066"/>
    </source>
</evidence>
<dbReference type="RefSeq" id="WP_153831375.1">
    <property type="nucleotide sequence ID" value="NZ_WJQT01000001.1"/>
</dbReference>